<evidence type="ECO:0000313" key="1">
    <source>
        <dbReference type="EMBL" id="QBK85685.1"/>
    </source>
</evidence>
<name>A0A481YSF8_9VIRU</name>
<proteinExistence type="predicted"/>
<accession>A0A481YSF8</accession>
<organism evidence="1">
    <name type="scientific">Marseillevirus LCMAC101</name>
    <dbReference type="NCBI Taxonomy" id="2506602"/>
    <lineage>
        <taxon>Viruses</taxon>
        <taxon>Varidnaviria</taxon>
        <taxon>Bamfordvirae</taxon>
        <taxon>Nucleocytoviricota</taxon>
        <taxon>Megaviricetes</taxon>
        <taxon>Pimascovirales</taxon>
        <taxon>Pimascovirales incertae sedis</taxon>
        <taxon>Marseilleviridae</taxon>
    </lineage>
</organism>
<gene>
    <name evidence="1" type="ORF">LCMAC101_02800</name>
</gene>
<dbReference type="EMBL" id="MK500327">
    <property type="protein sequence ID" value="QBK85685.1"/>
    <property type="molecule type" value="Genomic_DNA"/>
</dbReference>
<protein>
    <submittedName>
        <fullName evidence="1">Uncharacterized protein</fullName>
    </submittedName>
</protein>
<reference evidence="1" key="1">
    <citation type="journal article" date="2019" name="MBio">
        <title>Virus Genomes from Deep Sea Sediments Expand the Ocean Megavirome and Support Independent Origins of Viral Gigantism.</title>
        <authorList>
            <person name="Backstrom D."/>
            <person name="Yutin N."/>
            <person name="Jorgensen S.L."/>
            <person name="Dharamshi J."/>
            <person name="Homa F."/>
            <person name="Zaremba-Niedwiedzka K."/>
            <person name="Spang A."/>
            <person name="Wolf Y.I."/>
            <person name="Koonin E.V."/>
            <person name="Ettema T.J."/>
        </authorList>
    </citation>
    <scope>NUCLEOTIDE SEQUENCE</scope>
</reference>
<sequence>MASRKKVTMSDDETTGTDFMNGQEKDLLELVSKLDFIANLKLDEVMYVNSLSKSEYGWGTSLHRSICNLGGFWTTESKKITLDFFKGTIDLAFKTINDYMKKNTNYPNAIVDMIVKGITESKKGIANYRETCKKRKEDIFVSEIDGFLKILDVNLENLQVKLKRRNQREQPNLLG</sequence>